<evidence type="ECO:0000313" key="4">
    <source>
        <dbReference type="Proteomes" id="UP000612501"/>
    </source>
</evidence>
<keyword evidence="3" id="KW-0347">Helicase</keyword>
<keyword evidence="3" id="KW-0378">Hydrolase</keyword>
<dbReference type="PANTHER" id="PTHR47396">
    <property type="entry name" value="TYPE I RESTRICTION ENZYME ECOKI R PROTEIN"/>
    <property type="match status" value="1"/>
</dbReference>
<sequence length="560" mass="62218">MKPRYYQVEAHDAFFNFVKATWGQDKHPVLALPTGTGKSVIPAMITRSIFHMSPNQRVINLVDVKELVGQNSNAMRSVWPQAPIGIYSAGLKQKVAYQPITFAGIQSAAKDAERFGHQDVAFIDECQMISPNENATYKKFLFKLKEINPNLIFCGLSATPYRLGLGMITDGGILTDVAYDVTGLHAFNRLLDEGYLSPLIPMPTDNELDVSGVHMRGGEFVENELQAAVVKEDLTWKALQETASKAYRRNHWLIFATGIDHVRMIVKMLKYMGIPAAGVHSKMDPAIDGDRDTNIADFKSGKIRALVNADVLTKGFDFPALDCIVLLRPTSSVVLHVQILGRGTRPFYFNPGDAFDLETVEGRFAAIAAGPKQNCLVLDFAGNTQRLGPINDPRIPGKKGKGTGEIPIKCCTECGCMAHISARVCLNCGTEFTFQEKITPQASTAVLIAAPPQPQVEVFNVDNVTYAPHVRPGKTPSLKVSYFCGARRFTEYVCLQHEGGIRHKAHKWWRERHHSEPPALIDEVIPLIGELKVPNQIRVWVNTKYPEILMHLFEKEPENV</sequence>
<evidence type="ECO:0000259" key="2">
    <source>
        <dbReference type="PROSITE" id="PS51194"/>
    </source>
</evidence>
<dbReference type="PANTHER" id="PTHR47396:SF1">
    <property type="entry name" value="ATP-DEPENDENT HELICASE IRC3-RELATED"/>
    <property type="match status" value="1"/>
</dbReference>
<dbReference type="Gene3D" id="3.40.50.300">
    <property type="entry name" value="P-loop containing nucleotide triphosphate hydrolases"/>
    <property type="match status" value="2"/>
</dbReference>
<dbReference type="SMART" id="SM00490">
    <property type="entry name" value="HELICc"/>
    <property type="match status" value="1"/>
</dbReference>
<dbReference type="GO" id="GO:0016787">
    <property type="term" value="F:hydrolase activity"/>
    <property type="evidence" value="ECO:0007669"/>
    <property type="project" value="InterPro"/>
</dbReference>
<dbReference type="InterPro" id="IPR050742">
    <property type="entry name" value="Helicase_Restrict-Modif_Enz"/>
</dbReference>
<protein>
    <submittedName>
        <fullName evidence="3">ATP-dependent RNA-DNA and DNA-DNA helicase protein</fullName>
    </submittedName>
</protein>
<dbReference type="InterPro" id="IPR027417">
    <property type="entry name" value="P-loop_NTPase"/>
</dbReference>
<dbReference type="PROSITE" id="PS51192">
    <property type="entry name" value="HELICASE_ATP_BIND_1"/>
    <property type="match status" value="1"/>
</dbReference>
<dbReference type="PROSITE" id="PS51194">
    <property type="entry name" value="HELICASE_CTER"/>
    <property type="match status" value="1"/>
</dbReference>
<dbReference type="GO" id="GO:0003677">
    <property type="term" value="F:DNA binding"/>
    <property type="evidence" value="ECO:0007669"/>
    <property type="project" value="InterPro"/>
</dbReference>
<feature type="domain" description="Helicase ATP-binding" evidence="1">
    <location>
        <begin position="19"/>
        <end position="178"/>
    </location>
</feature>
<dbReference type="InterPro" id="IPR014001">
    <property type="entry name" value="Helicase_ATP-bd"/>
</dbReference>
<accession>A0A7S5QX08</accession>
<dbReference type="Pfam" id="PF00271">
    <property type="entry name" value="Helicase_C"/>
    <property type="match status" value="1"/>
</dbReference>
<dbReference type="SUPFAM" id="SSF52540">
    <property type="entry name" value="P-loop containing nucleoside triphosphate hydrolases"/>
    <property type="match status" value="1"/>
</dbReference>
<dbReference type="EMBL" id="MN988482">
    <property type="protein sequence ID" value="QIG67691.1"/>
    <property type="molecule type" value="Genomic_DNA"/>
</dbReference>
<keyword evidence="3" id="KW-0067">ATP-binding</keyword>
<dbReference type="Pfam" id="PF04851">
    <property type="entry name" value="ResIII"/>
    <property type="match status" value="1"/>
</dbReference>
<proteinExistence type="predicted"/>
<evidence type="ECO:0000259" key="1">
    <source>
        <dbReference type="PROSITE" id="PS51192"/>
    </source>
</evidence>
<dbReference type="SMART" id="SM00487">
    <property type="entry name" value="DEXDc"/>
    <property type="match status" value="1"/>
</dbReference>
<reference evidence="3" key="1">
    <citation type="submission" date="2020-01" db="EMBL/GenBank/DDBJ databases">
        <title>Patterns of diversity and host range of bacteriophage communities associated with bean-nodulatin bacteria.</title>
        <authorList>
            <person name="Vann Cauwenberghe J."/>
            <person name="Santamaria R.I."/>
            <person name="Bustos P."/>
            <person name="Juarez S."/>
            <person name="Gonzalez V."/>
        </authorList>
    </citation>
    <scope>NUCLEOTIDE SEQUENCE</scope>
</reference>
<feature type="domain" description="Helicase C-terminal" evidence="2">
    <location>
        <begin position="230"/>
        <end position="388"/>
    </location>
</feature>
<keyword evidence="3" id="KW-0547">Nucleotide-binding</keyword>
<evidence type="ECO:0000313" key="3">
    <source>
        <dbReference type="EMBL" id="QIG67691.1"/>
    </source>
</evidence>
<organism evidence="3 4">
    <name type="scientific">Rhizobium phage RHph_Y17</name>
    <dbReference type="NCBI Taxonomy" id="2509771"/>
    <lineage>
        <taxon>Viruses</taxon>
        <taxon>Duplodnaviria</taxon>
        <taxon>Heunggongvirae</taxon>
        <taxon>Uroviricota</taxon>
        <taxon>Caudoviricetes</taxon>
        <taxon>Kleczkowskavirus</taxon>
        <taxon>Kleczkowskavirus RHEph4</taxon>
    </lineage>
</organism>
<dbReference type="Proteomes" id="UP000612501">
    <property type="component" value="Segment"/>
</dbReference>
<dbReference type="GO" id="GO:0004386">
    <property type="term" value="F:helicase activity"/>
    <property type="evidence" value="ECO:0007669"/>
    <property type="project" value="UniProtKB-KW"/>
</dbReference>
<gene>
    <name evidence="3" type="ORF">EVB51_074</name>
</gene>
<dbReference type="GO" id="GO:0005524">
    <property type="term" value="F:ATP binding"/>
    <property type="evidence" value="ECO:0007669"/>
    <property type="project" value="InterPro"/>
</dbReference>
<dbReference type="InterPro" id="IPR006935">
    <property type="entry name" value="Helicase/UvrB_N"/>
</dbReference>
<name>A0A7S5QX08_9CAUD</name>
<dbReference type="InterPro" id="IPR001650">
    <property type="entry name" value="Helicase_C-like"/>
</dbReference>